<feature type="transmembrane region" description="Helical" evidence="1">
    <location>
        <begin position="64"/>
        <end position="84"/>
    </location>
</feature>
<name>A0A1F5JKK7_9BACT</name>
<evidence type="ECO:0000313" key="2">
    <source>
        <dbReference type="EMBL" id="OGE29191.1"/>
    </source>
</evidence>
<gene>
    <name evidence="2" type="ORF">A2867_02735</name>
</gene>
<organism evidence="2 3">
    <name type="scientific">Candidatus Daviesbacteria bacterium RIFCSPHIGHO2_01_FULL_40_11</name>
    <dbReference type="NCBI Taxonomy" id="1797762"/>
    <lineage>
        <taxon>Bacteria</taxon>
        <taxon>Candidatus Daviesiibacteriota</taxon>
    </lineage>
</organism>
<comment type="caution">
    <text evidence="2">The sequence shown here is derived from an EMBL/GenBank/DDBJ whole genome shotgun (WGS) entry which is preliminary data.</text>
</comment>
<protein>
    <submittedName>
        <fullName evidence="2">Uncharacterized protein</fullName>
    </submittedName>
</protein>
<keyword evidence="1" id="KW-0472">Membrane</keyword>
<evidence type="ECO:0000256" key="1">
    <source>
        <dbReference type="SAM" id="Phobius"/>
    </source>
</evidence>
<evidence type="ECO:0000313" key="3">
    <source>
        <dbReference type="Proteomes" id="UP000177555"/>
    </source>
</evidence>
<proteinExistence type="predicted"/>
<keyword evidence="1" id="KW-0812">Transmembrane</keyword>
<accession>A0A1F5JKK7</accession>
<feature type="transmembrane region" description="Helical" evidence="1">
    <location>
        <begin position="12"/>
        <end position="34"/>
    </location>
</feature>
<keyword evidence="1" id="KW-1133">Transmembrane helix</keyword>
<reference evidence="2 3" key="1">
    <citation type="journal article" date="2016" name="Nat. Commun.">
        <title>Thousands of microbial genomes shed light on interconnected biogeochemical processes in an aquifer system.</title>
        <authorList>
            <person name="Anantharaman K."/>
            <person name="Brown C.T."/>
            <person name="Hug L.A."/>
            <person name="Sharon I."/>
            <person name="Castelle C.J."/>
            <person name="Probst A.J."/>
            <person name="Thomas B.C."/>
            <person name="Singh A."/>
            <person name="Wilkins M.J."/>
            <person name="Karaoz U."/>
            <person name="Brodie E.L."/>
            <person name="Williams K.H."/>
            <person name="Hubbard S.S."/>
            <person name="Banfield J.F."/>
        </authorList>
    </citation>
    <scope>NUCLEOTIDE SEQUENCE [LARGE SCALE GENOMIC DNA]</scope>
</reference>
<dbReference type="EMBL" id="MFCP01000009">
    <property type="protein sequence ID" value="OGE29191.1"/>
    <property type="molecule type" value="Genomic_DNA"/>
</dbReference>
<dbReference type="AlphaFoldDB" id="A0A1F5JKK7"/>
<dbReference type="Proteomes" id="UP000177555">
    <property type="component" value="Unassembled WGS sequence"/>
</dbReference>
<sequence length="93" mass="10803">MNSILKLTLKTVLALTIGFVLAIPSSILFQKLYYSVLFRLNMISVKCPEFALDNFDCSLEYNPLLFILFLLLIILIFIICYLITRKIINRLLK</sequence>